<dbReference type="Pfam" id="PF00078">
    <property type="entry name" value="RVT_1"/>
    <property type="match status" value="1"/>
</dbReference>
<feature type="domain" description="Reverse transcriptase" evidence="1">
    <location>
        <begin position="1"/>
        <end position="137"/>
    </location>
</feature>
<keyword evidence="3" id="KW-1185">Reference proteome</keyword>
<dbReference type="PROSITE" id="PS50878">
    <property type="entry name" value="RT_POL"/>
    <property type="match status" value="1"/>
</dbReference>
<evidence type="ECO:0000259" key="1">
    <source>
        <dbReference type="PROSITE" id="PS50878"/>
    </source>
</evidence>
<dbReference type="STRING" id="151549.A0A4C1URY3"/>
<comment type="caution">
    <text evidence="2">The sequence shown here is derived from an EMBL/GenBank/DDBJ whole genome shotgun (WGS) entry which is preliminary data.</text>
</comment>
<dbReference type="Proteomes" id="UP000299102">
    <property type="component" value="Unassembled WGS sequence"/>
</dbReference>
<evidence type="ECO:0000313" key="3">
    <source>
        <dbReference type="Proteomes" id="UP000299102"/>
    </source>
</evidence>
<dbReference type="PANTHER" id="PTHR47027:SF29">
    <property type="entry name" value="C2H2-TYPE DOMAIN-CONTAINING PROTEIN"/>
    <property type="match status" value="1"/>
</dbReference>
<evidence type="ECO:0000313" key="2">
    <source>
        <dbReference type="EMBL" id="GBP28736.1"/>
    </source>
</evidence>
<dbReference type="PANTHER" id="PTHR47027">
    <property type="entry name" value="REVERSE TRANSCRIPTASE DOMAIN-CONTAINING PROTEIN"/>
    <property type="match status" value="1"/>
</dbReference>
<dbReference type="InterPro" id="IPR000477">
    <property type="entry name" value="RT_dom"/>
</dbReference>
<dbReference type="AlphaFoldDB" id="A0A4C1URY3"/>
<dbReference type="OrthoDB" id="410104at2759"/>
<dbReference type="SUPFAM" id="SSF56672">
    <property type="entry name" value="DNA/RNA polymerases"/>
    <property type="match status" value="1"/>
</dbReference>
<dbReference type="EMBL" id="BGZK01000210">
    <property type="protein sequence ID" value="GBP28736.1"/>
    <property type="molecule type" value="Genomic_DNA"/>
</dbReference>
<organism evidence="2 3">
    <name type="scientific">Eumeta variegata</name>
    <name type="common">Bagworm moth</name>
    <name type="synonym">Eumeta japonica</name>
    <dbReference type="NCBI Taxonomy" id="151549"/>
    <lineage>
        <taxon>Eukaryota</taxon>
        <taxon>Metazoa</taxon>
        <taxon>Ecdysozoa</taxon>
        <taxon>Arthropoda</taxon>
        <taxon>Hexapoda</taxon>
        <taxon>Insecta</taxon>
        <taxon>Pterygota</taxon>
        <taxon>Neoptera</taxon>
        <taxon>Endopterygota</taxon>
        <taxon>Lepidoptera</taxon>
        <taxon>Glossata</taxon>
        <taxon>Ditrysia</taxon>
        <taxon>Tineoidea</taxon>
        <taxon>Psychidae</taxon>
        <taxon>Oiketicinae</taxon>
        <taxon>Eumeta</taxon>
    </lineage>
</organism>
<gene>
    <name evidence="2" type="ORF">EVAR_19778_1</name>
</gene>
<accession>A0A4C1URY3</accession>
<proteinExistence type="predicted"/>
<name>A0A4C1URY3_EUMVA</name>
<reference evidence="2 3" key="1">
    <citation type="journal article" date="2019" name="Commun. Biol.">
        <title>The bagworm genome reveals a unique fibroin gene that provides high tensile strength.</title>
        <authorList>
            <person name="Kono N."/>
            <person name="Nakamura H."/>
            <person name="Ohtoshi R."/>
            <person name="Tomita M."/>
            <person name="Numata K."/>
            <person name="Arakawa K."/>
        </authorList>
    </citation>
    <scope>NUCLEOTIDE SEQUENCE [LARGE SCALE GENOMIC DNA]</scope>
</reference>
<protein>
    <submittedName>
        <fullName evidence="2">Retrovirus-related Pol polyprotein from type-1 retrotransposable element R2</fullName>
    </submittedName>
</protein>
<dbReference type="GO" id="GO:0071897">
    <property type="term" value="P:DNA biosynthetic process"/>
    <property type="evidence" value="ECO:0007669"/>
    <property type="project" value="UniProtKB-ARBA"/>
</dbReference>
<sequence length="137" mass="16160">MAKYKEYNKSLYMAFIDYTKAFDSISHEAIWESLEKQGIPSTYITIIRSIYSHSKERIQLEVLGDEFRIGRGVRQGDPLSTKLFSAVLENIFRKLDWDQYGLSIDGRKLNQLRFADNIVLFEREPCILEKMIEELRK</sequence>
<dbReference type="InterPro" id="IPR043502">
    <property type="entry name" value="DNA/RNA_pol_sf"/>
</dbReference>